<dbReference type="EMBL" id="BLJN01000004">
    <property type="protein sequence ID" value="GFE82446.1"/>
    <property type="molecule type" value="Genomic_DNA"/>
</dbReference>
<keyword evidence="3" id="KW-1185">Reference proteome</keyword>
<protein>
    <recommendedName>
        <fullName evidence="4">DUF1552 domain-containing protein</fullName>
    </recommendedName>
</protein>
<keyword evidence="1" id="KW-0732">Signal</keyword>
<feature type="signal peptide" evidence="1">
    <location>
        <begin position="1"/>
        <end position="25"/>
    </location>
</feature>
<reference evidence="3" key="1">
    <citation type="submission" date="2020-01" db="EMBL/GenBank/DDBJ databases">
        <title>'Steroidobacter agaridevorans' sp. nov., agar-degrading bacteria isolated from rhizosphere soils.</title>
        <authorList>
            <person name="Ikenaga M."/>
            <person name="Kataoka M."/>
            <person name="Murouchi A."/>
            <person name="Katsuragi S."/>
            <person name="Sakai M."/>
        </authorList>
    </citation>
    <scope>NUCLEOTIDE SEQUENCE [LARGE SCALE GENOMIC DNA]</scope>
    <source>
        <strain evidence="3">YU21-B</strain>
    </source>
</reference>
<comment type="caution">
    <text evidence="2">The sequence shown here is derived from an EMBL/GenBank/DDBJ whole genome shotgun (WGS) entry which is preliminary data.</text>
</comment>
<dbReference type="Proteomes" id="UP000445000">
    <property type="component" value="Unassembled WGS sequence"/>
</dbReference>
<dbReference type="InterPro" id="IPR011447">
    <property type="entry name" value="DUF1552"/>
</dbReference>
<evidence type="ECO:0000313" key="3">
    <source>
        <dbReference type="Proteomes" id="UP000445000"/>
    </source>
</evidence>
<feature type="chain" id="PRO_5032368508" description="DUF1552 domain-containing protein" evidence="1">
    <location>
        <begin position="26"/>
        <end position="445"/>
    </location>
</feature>
<evidence type="ECO:0008006" key="4">
    <source>
        <dbReference type="Google" id="ProtNLM"/>
    </source>
</evidence>
<evidence type="ECO:0000256" key="1">
    <source>
        <dbReference type="SAM" id="SignalP"/>
    </source>
</evidence>
<dbReference type="Pfam" id="PF07586">
    <property type="entry name" value="HXXSHH"/>
    <property type="match status" value="1"/>
</dbReference>
<sequence>MKRKFNRRSVLRGVLGGLSVGVALPALDCFLDGNGVAYADGAKRPVRFGTYFWGLGLTPGRWAPKTIGANYDLPPEIASLADLKKKVSVLSGFRVNPDGRSNIVHWTGHCGILTGQAPSTVNAFDLPSFDVAVAEALGKNTRFKAIQLTPFGNERLSYSTATGRSFNTPDTSPLALYKRLFGEGFQDPNSSSWQPDPAVIVDRSVLSAISDERRALLASVGASDRIQLDQYFTSVRSLEQRLAVQLQRPAPAEACAVPKSPEERPRSARIDVVNENNKLMAELMAMALACNQTSVFNVVHSGSTSEAYLPGDTATYHLHTHDEGVDPNLGYQPISSQLATLCFQGFADFIRALDAVREGDGTLLDNTLVMGFSESGYAKVHSIDNIPMFFAGGAGGKHKMGQHVAATGDPVSRVTLTAQQLVGLPVGEFGTGSMRTSNSLSELFA</sequence>
<dbReference type="RefSeq" id="WP_161814090.1">
    <property type="nucleotide sequence ID" value="NZ_BLJN01000004.1"/>
</dbReference>
<gene>
    <name evidence="2" type="ORF">GCM10011487_44460</name>
</gene>
<name>A0A829YIV2_9GAMM</name>
<dbReference type="AlphaFoldDB" id="A0A829YIV2"/>
<proteinExistence type="predicted"/>
<evidence type="ECO:0000313" key="2">
    <source>
        <dbReference type="EMBL" id="GFE82446.1"/>
    </source>
</evidence>
<accession>A0A829YIV2</accession>
<organism evidence="2 3">
    <name type="scientific">Steroidobacter agaridevorans</name>
    <dbReference type="NCBI Taxonomy" id="2695856"/>
    <lineage>
        <taxon>Bacteria</taxon>
        <taxon>Pseudomonadati</taxon>
        <taxon>Pseudomonadota</taxon>
        <taxon>Gammaproteobacteria</taxon>
        <taxon>Steroidobacterales</taxon>
        <taxon>Steroidobacteraceae</taxon>
        <taxon>Steroidobacter</taxon>
    </lineage>
</organism>